<reference evidence="5" key="2">
    <citation type="submission" date="2021-12" db="EMBL/GenBank/DDBJ databases">
        <title>Resequencing data analysis of finger millet.</title>
        <authorList>
            <person name="Hatakeyama M."/>
            <person name="Aluri S."/>
            <person name="Balachadran M.T."/>
            <person name="Sivarajan S.R."/>
            <person name="Poveda L."/>
            <person name="Shimizu-Inatsugi R."/>
            <person name="Schlapbach R."/>
            <person name="Sreeman S.M."/>
            <person name="Shimizu K.K."/>
        </authorList>
    </citation>
    <scope>NUCLEOTIDE SEQUENCE</scope>
</reference>
<evidence type="ECO:0000256" key="3">
    <source>
        <dbReference type="SAM" id="SignalP"/>
    </source>
</evidence>
<comment type="caution">
    <text evidence="5">The sequence shown here is derived from an EMBL/GenBank/DDBJ whole genome shotgun (WGS) entry which is preliminary data.</text>
</comment>
<reference evidence="5" key="1">
    <citation type="journal article" date="2018" name="DNA Res.">
        <title>Multiple hybrid de novo genome assembly of finger millet, an orphan allotetraploid crop.</title>
        <authorList>
            <person name="Hatakeyama M."/>
            <person name="Aluri S."/>
            <person name="Balachadran M.T."/>
            <person name="Sivarajan S.R."/>
            <person name="Patrignani A."/>
            <person name="Gruter S."/>
            <person name="Poveda L."/>
            <person name="Shimizu-Inatsugi R."/>
            <person name="Baeten J."/>
            <person name="Francoijs K.J."/>
            <person name="Nataraja K.N."/>
            <person name="Reddy Y.A.N."/>
            <person name="Phadnis S."/>
            <person name="Ravikumar R.L."/>
            <person name="Schlapbach R."/>
            <person name="Sreeman S.M."/>
            <person name="Shimizu K.K."/>
        </authorList>
    </citation>
    <scope>NUCLEOTIDE SEQUENCE</scope>
</reference>
<keyword evidence="3" id="KW-0732">Signal</keyword>
<name>A0AAV5CZF7_ELECO</name>
<feature type="transmembrane region" description="Helical" evidence="2">
    <location>
        <begin position="408"/>
        <end position="431"/>
    </location>
</feature>
<feature type="transmembrane region" description="Helical" evidence="2">
    <location>
        <begin position="238"/>
        <end position="255"/>
    </location>
</feature>
<feature type="transmembrane region" description="Helical" evidence="2">
    <location>
        <begin position="59"/>
        <end position="77"/>
    </location>
</feature>
<dbReference type="AlphaFoldDB" id="A0AAV5CZF7"/>
<dbReference type="PANTHER" id="PTHR24177">
    <property type="entry name" value="CASKIN"/>
    <property type="match status" value="1"/>
</dbReference>
<feature type="transmembrane region" description="Helical" evidence="2">
    <location>
        <begin position="89"/>
        <end position="106"/>
    </location>
</feature>
<feature type="transmembrane region" description="Helical" evidence="2">
    <location>
        <begin position="375"/>
        <end position="396"/>
    </location>
</feature>
<feature type="transmembrane region" description="Helical" evidence="2">
    <location>
        <begin position="325"/>
        <end position="343"/>
    </location>
</feature>
<evidence type="ECO:0000313" key="6">
    <source>
        <dbReference type="Proteomes" id="UP001054889"/>
    </source>
</evidence>
<gene>
    <name evidence="5" type="primary">ga20757</name>
    <name evidence="5" type="ORF">PR202_ga20757</name>
</gene>
<keyword evidence="2" id="KW-0472">Membrane</keyword>
<feature type="transmembrane region" description="Helical" evidence="2">
    <location>
        <begin position="206"/>
        <end position="226"/>
    </location>
</feature>
<dbReference type="Pfam" id="PF13962">
    <property type="entry name" value="PGG"/>
    <property type="match status" value="3"/>
</dbReference>
<feature type="compositionally biased region" description="Basic and acidic residues" evidence="1">
    <location>
        <begin position="487"/>
        <end position="500"/>
    </location>
</feature>
<feature type="transmembrane region" description="Helical" evidence="2">
    <location>
        <begin position="437"/>
        <end position="460"/>
    </location>
</feature>
<accession>A0AAV5CZF7</accession>
<evidence type="ECO:0000259" key="4">
    <source>
        <dbReference type="Pfam" id="PF13962"/>
    </source>
</evidence>
<dbReference type="GO" id="GO:0016020">
    <property type="term" value="C:membrane"/>
    <property type="evidence" value="ECO:0007669"/>
    <property type="project" value="TreeGrafter"/>
</dbReference>
<dbReference type="PANTHER" id="PTHR24177:SF223">
    <property type="entry name" value="OS06G0293500 PROTEIN"/>
    <property type="match status" value="1"/>
</dbReference>
<dbReference type="EMBL" id="BQKI01000010">
    <property type="protein sequence ID" value="GJN03327.1"/>
    <property type="molecule type" value="Genomic_DNA"/>
</dbReference>
<keyword evidence="6" id="KW-1185">Reference proteome</keyword>
<evidence type="ECO:0000313" key="5">
    <source>
        <dbReference type="EMBL" id="GJN03327.1"/>
    </source>
</evidence>
<dbReference type="InterPro" id="IPR026961">
    <property type="entry name" value="PGG_dom"/>
</dbReference>
<sequence length="500" mass="55431">MDRQTKQVKSLVLLLANLVATITYEAGLDPPGGFWPDDRDGHGAGDSILMWTHPMRYKVFFYCNSISFVASLVAILMVQNTKLVKSRTLLVAMMLNMFALIGAYAAGSCRDLQTSFHVLILAAAVLVYVVIHILFTTLGAEDTGSSLMLEKKHKRLLLLAILVATITYQVGLTPPAGFWMEDGKRHSLYHAGDVVLLDGYPRRYKVFFYSNTVSFMASIAIILLLVNPNLSRLAIRCYALYVCQVAGLFGLLGAYAAGTARSVKTSIYVFVLVAAVIAFIVVHIIVFDFFKRRSGESNEPAVAEEQPRDADEANYRDEVYGKTKYLMLLGILAASVTYEAGLAPPGGQWQDDGHGVQREAGNPVLHDTDPRRYHIFFYSNSTSFVASMVIITLLLQEILRKQSRENRMLLLLATNIAVVLDVLGLLVAYAAGSTREWGNLLVLSFLIVLLMAAHVGIWMFNERRRCSGPANSTNERRQTPVIEEQVENGHDDQLSHAQET</sequence>
<feature type="domain" description="PGG" evidence="4">
    <location>
        <begin position="322"/>
        <end position="435"/>
    </location>
</feature>
<keyword evidence="2" id="KW-0812">Transmembrane</keyword>
<feature type="signal peptide" evidence="3">
    <location>
        <begin position="1"/>
        <end position="27"/>
    </location>
</feature>
<feature type="region of interest" description="Disordered" evidence="1">
    <location>
        <begin position="467"/>
        <end position="500"/>
    </location>
</feature>
<evidence type="ECO:0000256" key="2">
    <source>
        <dbReference type="SAM" id="Phobius"/>
    </source>
</evidence>
<evidence type="ECO:0000256" key="1">
    <source>
        <dbReference type="SAM" id="MobiDB-lite"/>
    </source>
</evidence>
<feature type="transmembrane region" description="Helical" evidence="2">
    <location>
        <begin position="267"/>
        <end position="290"/>
    </location>
</feature>
<feature type="domain" description="PGG" evidence="4">
    <location>
        <begin position="149"/>
        <end position="261"/>
    </location>
</feature>
<protein>
    <recommendedName>
        <fullName evidence="4">PGG domain-containing protein</fullName>
    </recommendedName>
</protein>
<keyword evidence="2" id="KW-1133">Transmembrane helix</keyword>
<feature type="transmembrane region" description="Helical" evidence="2">
    <location>
        <begin position="118"/>
        <end position="135"/>
    </location>
</feature>
<feature type="domain" description="PGG" evidence="4">
    <location>
        <begin position="5"/>
        <end position="110"/>
    </location>
</feature>
<feature type="chain" id="PRO_5043808827" description="PGG domain-containing protein" evidence="3">
    <location>
        <begin position="28"/>
        <end position="500"/>
    </location>
</feature>
<feature type="transmembrane region" description="Helical" evidence="2">
    <location>
        <begin position="156"/>
        <end position="180"/>
    </location>
</feature>
<organism evidence="5 6">
    <name type="scientific">Eleusine coracana subsp. coracana</name>
    <dbReference type="NCBI Taxonomy" id="191504"/>
    <lineage>
        <taxon>Eukaryota</taxon>
        <taxon>Viridiplantae</taxon>
        <taxon>Streptophyta</taxon>
        <taxon>Embryophyta</taxon>
        <taxon>Tracheophyta</taxon>
        <taxon>Spermatophyta</taxon>
        <taxon>Magnoliopsida</taxon>
        <taxon>Liliopsida</taxon>
        <taxon>Poales</taxon>
        <taxon>Poaceae</taxon>
        <taxon>PACMAD clade</taxon>
        <taxon>Chloridoideae</taxon>
        <taxon>Cynodonteae</taxon>
        <taxon>Eleusininae</taxon>
        <taxon>Eleusine</taxon>
    </lineage>
</organism>
<dbReference type="Proteomes" id="UP001054889">
    <property type="component" value="Unassembled WGS sequence"/>
</dbReference>
<proteinExistence type="predicted"/>